<reference evidence="2" key="1">
    <citation type="journal article" date="2015" name="Nature">
        <title>Complex archaea that bridge the gap between prokaryotes and eukaryotes.</title>
        <authorList>
            <person name="Spang A."/>
            <person name="Saw J.H."/>
            <person name="Jorgensen S.L."/>
            <person name="Zaremba-Niedzwiedzka K."/>
            <person name="Martijn J."/>
            <person name="Lind A.E."/>
            <person name="van Eijk R."/>
            <person name="Schleper C."/>
            <person name="Guy L."/>
            <person name="Ettema T.J."/>
        </authorList>
    </citation>
    <scope>NUCLEOTIDE SEQUENCE</scope>
</reference>
<keyword evidence="1" id="KW-0472">Membrane</keyword>
<keyword evidence="1" id="KW-1133">Transmembrane helix</keyword>
<sequence>MIIAFGQQRTAREGIRAGDLVLPVTDGELPAETLVTSEIIAALIATHYESAMQHGRIASIRLADGQIRPDQRFYDREIEVAAQILARRAPTTESAQNWYLLMKQYMGYRVVPVPFCSYGEEPDTVTRQCVARRAERAPAAVKQPEPGPEREAKSSLILPLGIVGIVALLMLGGRK</sequence>
<dbReference type="AlphaFoldDB" id="A0A0F9NAK8"/>
<dbReference type="EMBL" id="LAZR01003755">
    <property type="protein sequence ID" value="KKN15019.1"/>
    <property type="molecule type" value="Genomic_DNA"/>
</dbReference>
<name>A0A0F9NAK8_9ZZZZ</name>
<evidence type="ECO:0000313" key="2">
    <source>
        <dbReference type="EMBL" id="KKN15019.1"/>
    </source>
</evidence>
<feature type="transmembrane region" description="Helical" evidence="1">
    <location>
        <begin position="156"/>
        <end position="173"/>
    </location>
</feature>
<keyword evidence="1" id="KW-0812">Transmembrane</keyword>
<accession>A0A0F9NAK8</accession>
<protein>
    <submittedName>
        <fullName evidence="2">Uncharacterized protein</fullName>
    </submittedName>
</protein>
<evidence type="ECO:0000256" key="1">
    <source>
        <dbReference type="SAM" id="Phobius"/>
    </source>
</evidence>
<gene>
    <name evidence="2" type="ORF">LCGC14_0990210</name>
</gene>
<proteinExistence type="predicted"/>
<comment type="caution">
    <text evidence="2">The sequence shown here is derived from an EMBL/GenBank/DDBJ whole genome shotgun (WGS) entry which is preliminary data.</text>
</comment>
<organism evidence="2">
    <name type="scientific">marine sediment metagenome</name>
    <dbReference type="NCBI Taxonomy" id="412755"/>
    <lineage>
        <taxon>unclassified sequences</taxon>
        <taxon>metagenomes</taxon>
        <taxon>ecological metagenomes</taxon>
    </lineage>
</organism>